<dbReference type="PANTHER" id="PTHR11439:SF495">
    <property type="entry name" value="REVERSE TRANSCRIPTASE, RNA-DEPENDENT DNA POLYMERASE-RELATED"/>
    <property type="match status" value="1"/>
</dbReference>
<sequence>MAQPTEKHLTVVKRIFRYLKDTIHMGLWYLKDIGFELTAFLDSDHAGCLDSRKSTSGGVQFLGGDKLVSWLSKKQDCTSMSSAEAEYVSLSACCTQVLWMRTQLINYGFYFDKLPMYCDSKVAIAISYNPVQHSRTKHIDIRYHFIKEKVEKGIVELFFVETEYQLVDLFTKALPVERFQYLVRRLGWEVFQKYFPQEFSKTKENTHAMTIKQESAPLSKADSIIEDSSKAKAATIIKKTPLSEHYQKTTIKGHMIEASSFSIIEKKTGYNKYRAIFAQENAPPFEYTLQFSIIFRIPWILSFNYKKQEAKDTSPPLLLRQYSVKWWKQIDDRQADIKAVMNYHNSLIESSPGTSKSRTEIIDLETIERIQRAGSSKEEIQKILNEVKRSPSPSEDILQDSQDPYDDIEEFLNF</sequence>
<evidence type="ECO:0000256" key="1">
    <source>
        <dbReference type="SAM" id="MobiDB-lite"/>
    </source>
</evidence>
<gene>
    <name evidence="2" type="ORF">Tci_599337</name>
</gene>
<proteinExistence type="predicted"/>
<name>A0A699JEE0_TANCI</name>
<feature type="region of interest" description="Disordered" evidence="1">
    <location>
        <begin position="385"/>
        <end position="406"/>
    </location>
</feature>
<protein>
    <submittedName>
        <fullName evidence="2">Copia protein</fullName>
    </submittedName>
</protein>
<accession>A0A699JEE0</accession>
<dbReference type="CDD" id="cd09272">
    <property type="entry name" value="RNase_HI_RT_Ty1"/>
    <property type="match status" value="1"/>
</dbReference>
<dbReference type="PANTHER" id="PTHR11439">
    <property type="entry name" value="GAG-POL-RELATED RETROTRANSPOSON"/>
    <property type="match status" value="1"/>
</dbReference>
<comment type="caution">
    <text evidence="2">The sequence shown here is derived from an EMBL/GenBank/DDBJ whole genome shotgun (WGS) entry which is preliminary data.</text>
</comment>
<reference evidence="2" key="1">
    <citation type="journal article" date="2019" name="Sci. Rep.">
        <title>Draft genome of Tanacetum cinerariifolium, the natural source of mosquito coil.</title>
        <authorList>
            <person name="Yamashiro T."/>
            <person name="Shiraishi A."/>
            <person name="Satake H."/>
            <person name="Nakayama K."/>
        </authorList>
    </citation>
    <scope>NUCLEOTIDE SEQUENCE</scope>
</reference>
<organism evidence="2">
    <name type="scientific">Tanacetum cinerariifolium</name>
    <name type="common">Dalmatian daisy</name>
    <name type="synonym">Chrysanthemum cinerariifolium</name>
    <dbReference type="NCBI Taxonomy" id="118510"/>
    <lineage>
        <taxon>Eukaryota</taxon>
        <taxon>Viridiplantae</taxon>
        <taxon>Streptophyta</taxon>
        <taxon>Embryophyta</taxon>
        <taxon>Tracheophyta</taxon>
        <taxon>Spermatophyta</taxon>
        <taxon>Magnoliopsida</taxon>
        <taxon>eudicotyledons</taxon>
        <taxon>Gunneridae</taxon>
        <taxon>Pentapetalae</taxon>
        <taxon>asterids</taxon>
        <taxon>campanulids</taxon>
        <taxon>Asterales</taxon>
        <taxon>Asteraceae</taxon>
        <taxon>Asteroideae</taxon>
        <taxon>Anthemideae</taxon>
        <taxon>Anthemidinae</taxon>
        <taxon>Tanacetum</taxon>
    </lineage>
</organism>
<dbReference type="EMBL" id="BKCJ010396335">
    <property type="protein sequence ID" value="GFA27365.1"/>
    <property type="molecule type" value="Genomic_DNA"/>
</dbReference>
<evidence type="ECO:0000313" key="2">
    <source>
        <dbReference type="EMBL" id="GFA27365.1"/>
    </source>
</evidence>
<dbReference type="AlphaFoldDB" id="A0A699JEE0"/>